<feature type="non-terminal residue" evidence="3">
    <location>
        <position position="42"/>
    </location>
</feature>
<evidence type="ECO:0000259" key="2">
    <source>
        <dbReference type="Pfam" id="PF12804"/>
    </source>
</evidence>
<gene>
    <name evidence="3" type="ORF">E4L95_23635</name>
</gene>
<organism evidence="3 4">
    <name type="scientific">Paracoccus liaowanqingii</name>
    <dbReference type="NCBI Taxonomy" id="2560053"/>
    <lineage>
        <taxon>Bacteria</taxon>
        <taxon>Pseudomonadati</taxon>
        <taxon>Pseudomonadota</taxon>
        <taxon>Alphaproteobacteria</taxon>
        <taxon>Rhodobacterales</taxon>
        <taxon>Paracoccaceae</taxon>
        <taxon>Paracoccus</taxon>
    </lineage>
</organism>
<keyword evidence="4" id="KW-1185">Reference proteome</keyword>
<proteinExistence type="predicted"/>
<dbReference type="SUPFAM" id="SSF53448">
    <property type="entry name" value="Nucleotide-diphospho-sugar transferases"/>
    <property type="match status" value="1"/>
</dbReference>
<keyword evidence="3" id="KW-0548">Nucleotidyltransferase</keyword>
<keyword evidence="3" id="KW-0808">Transferase</keyword>
<dbReference type="InterPro" id="IPR029044">
    <property type="entry name" value="Nucleotide-diphossugar_trans"/>
</dbReference>
<dbReference type="InterPro" id="IPR025877">
    <property type="entry name" value="MobA-like_NTP_Trfase"/>
</dbReference>
<protein>
    <submittedName>
        <fullName evidence="3">Molybdenum cofactor guanylyltransferase MobA</fullName>
    </submittedName>
</protein>
<accession>A0A4Z1BWH7</accession>
<dbReference type="Gene3D" id="3.90.550.10">
    <property type="entry name" value="Spore Coat Polysaccharide Biosynthesis Protein SpsA, Chain A"/>
    <property type="match status" value="1"/>
</dbReference>
<name>A0A4Z1BWH7_9RHOB</name>
<keyword evidence="1" id="KW-0460">Magnesium</keyword>
<sequence>MILAGGRATRMGGGDKPLLPLGGRPMLAHVLDRLRPQAGPVA</sequence>
<dbReference type="AlphaFoldDB" id="A0A4Z1BWH7"/>
<dbReference type="EMBL" id="SRPG01000664">
    <property type="protein sequence ID" value="TGN33385.1"/>
    <property type="molecule type" value="Genomic_DNA"/>
</dbReference>
<comment type="caution">
    <text evidence="3">The sequence shown here is derived from an EMBL/GenBank/DDBJ whole genome shotgun (WGS) entry which is preliminary data.</text>
</comment>
<evidence type="ECO:0000313" key="3">
    <source>
        <dbReference type="EMBL" id="TGN33385.1"/>
    </source>
</evidence>
<evidence type="ECO:0000313" key="4">
    <source>
        <dbReference type="Proteomes" id="UP000297972"/>
    </source>
</evidence>
<dbReference type="Pfam" id="PF12804">
    <property type="entry name" value="NTP_transf_3"/>
    <property type="match status" value="1"/>
</dbReference>
<feature type="domain" description="MobA-like NTP transferase" evidence="2">
    <location>
        <begin position="2"/>
        <end position="41"/>
    </location>
</feature>
<evidence type="ECO:0000256" key="1">
    <source>
        <dbReference type="ARBA" id="ARBA00022842"/>
    </source>
</evidence>
<dbReference type="Proteomes" id="UP000297972">
    <property type="component" value="Unassembled WGS sequence"/>
</dbReference>
<reference evidence="3 4" key="1">
    <citation type="submission" date="2019-03" db="EMBL/GenBank/DDBJ databases">
        <authorList>
            <person name="Li J."/>
        </authorList>
    </citation>
    <scope>NUCLEOTIDE SEQUENCE [LARGE SCALE GENOMIC DNA]</scope>
    <source>
        <strain evidence="3 4">3058</strain>
    </source>
</reference>
<dbReference type="GO" id="GO:0016779">
    <property type="term" value="F:nucleotidyltransferase activity"/>
    <property type="evidence" value="ECO:0007669"/>
    <property type="project" value="UniProtKB-KW"/>
</dbReference>